<dbReference type="RefSeq" id="WP_311423956.1">
    <property type="nucleotide sequence ID" value="NZ_JAVREH010000022.1"/>
</dbReference>
<evidence type="ECO:0000313" key="3">
    <source>
        <dbReference type="Proteomes" id="UP001183176"/>
    </source>
</evidence>
<comment type="caution">
    <text evidence="2">The sequence shown here is derived from an EMBL/GenBank/DDBJ whole genome shotgun (WGS) entry which is preliminary data.</text>
</comment>
<feature type="region of interest" description="Disordered" evidence="1">
    <location>
        <begin position="1"/>
        <end position="20"/>
    </location>
</feature>
<dbReference type="Proteomes" id="UP001183176">
    <property type="component" value="Unassembled WGS sequence"/>
</dbReference>
<accession>A0ABU2JCU2</accession>
<gene>
    <name evidence="2" type="ORF">RM423_15555</name>
</gene>
<evidence type="ECO:0000313" key="2">
    <source>
        <dbReference type="EMBL" id="MDT0262812.1"/>
    </source>
</evidence>
<dbReference type="EMBL" id="JAVREH010000022">
    <property type="protein sequence ID" value="MDT0262812.1"/>
    <property type="molecule type" value="Genomic_DNA"/>
</dbReference>
<reference evidence="3" key="1">
    <citation type="submission" date="2023-07" db="EMBL/GenBank/DDBJ databases">
        <title>30 novel species of actinomycetes from the DSMZ collection.</title>
        <authorList>
            <person name="Nouioui I."/>
        </authorList>
    </citation>
    <scope>NUCLEOTIDE SEQUENCE [LARGE SCALE GENOMIC DNA]</scope>
    <source>
        <strain evidence="3">DSM 44399</strain>
    </source>
</reference>
<proteinExistence type="predicted"/>
<keyword evidence="3" id="KW-1185">Reference proteome</keyword>
<name>A0ABU2JCU2_9ACTN</name>
<organism evidence="2 3">
    <name type="scientific">Jatrophihabitans lederbergiae</name>
    <dbReference type="NCBI Taxonomy" id="3075547"/>
    <lineage>
        <taxon>Bacteria</taxon>
        <taxon>Bacillati</taxon>
        <taxon>Actinomycetota</taxon>
        <taxon>Actinomycetes</taxon>
        <taxon>Jatrophihabitantales</taxon>
        <taxon>Jatrophihabitantaceae</taxon>
        <taxon>Jatrophihabitans</taxon>
    </lineage>
</organism>
<protein>
    <submittedName>
        <fullName evidence="2">Uncharacterized protein</fullName>
    </submittedName>
</protein>
<evidence type="ECO:0000256" key="1">
    <source>
        <dbReference type="SAM" id="MobiDB-lite"/>
    </source>
</evidence>
<sequence>MSESTRAAAQRVVPTPGANDPLPRIAVVAAGLDRVDELPLADAAVTFDELHNELQNALADLDRA</sequence>